<dbReference type="OrthoDB" id="3647690at2759"/>
<dbReference type="AlphaFoldDB" id="A0A814JJK4"/>
<evidence type="ECO:0000313" key="2">
    <source>
        <dbReference type="Proteomes" id="UP000663879"/>
    </source>
</evidence>
<reference evidence="1" key="1">
    <citation type="submission" date="2021-02" db="EMBL/GenBank/DDBJ databases">
        <authorList>
            <person name="Nowell W R."/>
        </authorList>
    </citation>
    <scope>NUCLEOTIDE SEQUENCE</scope>
    <source>
        <strain evidence="1">Ploen Becks lab</strain>
    </source>
</reference>
<evidence type="ECO:0000313" key="1">
    <source>
        <dbReference type="EMBL" id="CAF1038911.1"/>
    </source>
</evidence>
<name>A0A814JJK4_9BILA</name>
<protein>
    <submittedName>
        <fullName evidence="1">Uncharacterized protein</fullName>
    </submittedName>
</protein>
<proteinExistence type="predicted"/>
<organism evidence="1 2">
    <name type="scientific">Brachionus calyciflorus</name>
    <dbReference type="NCBI Taxonomy" id="104777"/>
    <lineage>
        <taxon>Eukaryota</taxon>
        <taxon>Metazoa</taxon>
        <taxon>Spiralia</taxon>
        <taxon>Gnathifera</taxon>
        <taxon>Rotifera</taxon>
        <taxon>Eurotatoria</taxon>
        <taxon>Monogononta</taxon>
        <taxon>Pseudotrocha</taxon>
        <taxon>Ploima</taxon>
        <taxon>Brachionidae</taxon>
        <taxon>Brachionus</taxon>
    </lineage>
</organism>
<keyword evidence="2" id="KW-1185">Reference proteome</keyword>
<sequence length="273" mass="32137">MNYKKLITYLKEQSISFNITNSELREISKKEGLINYTMVYLTEEKIIKVNKNETFNSVNELVMLKKNLLDNESASIYSNRTLSSLTSSLLDDSNIKKYDKERIKNVTIKCWRLYVKATGIEVEKKNFLGYCEEKEIEVPIKAYDKTVFAFMIKKFDIKDNFFWIDRSNENLEKLRLMKNESKKKKEVIPSFVKTKDILWDIDGIIGYRKKGNKIEGLCAWSEVNGKKFEPTWELLKNITPGNEQSWKVSNSKQIPVHLEDMKSKSEVLKYFEK</sequence>
<gene>
    <name evidence="1" type="ORF">OXX778_LOCUS18249</name>
</gene>
<dbReference type="EMBL" id="CAJNOC010004969">
    <property type="protein sequence ID" value="CAF1038911.1"/>
    <property type="molecule type" value="Genomic_DNA"/>
</dbReference>
<accession>A0A814JJK4</accession>
<dbReference type="Proteomes" id="UP000663879">
    <property type="component" value="Unassembled WGS sequence"/>
</dbReference>
<comment type="caution">
    <text evidence="1">The sequence shown here is derived from an EMBL/GenBank/DDBJ whole genome shotgun (WGS) entry which is preliminary data.</text>
</comment>